<feature type="transmembrane region" description="Helical" evidence="6">
    <location>
        <begin position="446"/>
        <end position="466"/>
    </location>
</feature>
<dbReference type="InterPro" id="IPR036259">
    <property type="entry name" value="MFS_trans_sf"/>
</dbReference>
<organism evidence="8 9">
    <name type="scientific">Ephemerocybe angulata</name>
    <dbReference type="NCBI Taxonomy" id="980116"/>
    <lineage>
        <taxon>Eukaryota</taxon>
        <taxon>Fungi</taxon>
        <taxon>Dikarya</taxon>
        <taxon>Basidiomycota</taxon>
        <taxon>Agaricomycotina</taxon>
        <taxon>Agaricomycetes</taxon>
        <taxon>Agaricomycetidae</taxon>
        <taxon>Agaricales</taxon>
        <taxon>Agaricineae</taxon>
        <taxon>Psathyrellaceae</taxon>
        <taxon>Ephemerocybe</taxon>
    </lineage>
</organism>
<dbReference type="AlphaFoldDB" id="A0A8H6HB50"/>
<keyword evidence="3 6" id="KW-1133">Transmembrane helix</keyword>
<evidence type="ECO:0000256" key="3">
    <source>
        <dbReference type="ARBA" id="ARBA00022989"/>
    </source>
</evidence>
<evidence type="ECO:0000256" key="5">
    <source>
        <dbReference type="SAM" id="MobiDB-lite"/>
    </source>
</evidence>
<evidence type="ECO:0000313" key="8">
    <source>
        <dbReference type="EMBL" id="KAF6742576.1"/>
    </source>
</evidence>
<feature type="compositionally biased region" description="Basic and acidic residues" evidence="5">
    <location>
        <begin position="60"/>
        <end position="70"/>
    </location>
</feature>
<protein>
    <submittedName>
        <fullName evidence="8">MFS polyamine transporter</fullName>
    </submittedName>
</protein>
<keyword evidence="9" id="KW-1185">Reference proteome</keyword>
<dbReference type="PANTHER" id="PTHR23502">
    <property type="entry name" value="MAJOR FACILITATOR SUPERFAMILY"/>
    <property type="match status" value="1"/>
</dbReference>
<dbReference type="PANTHER" id="PTHR23502:SF60">
    <property type="entry name" value="MAJOR FACILITATOR SUPERFAMILY (MFS) PROFILE DOMAIN-CONTAINING PROTEIN-RELATED"/>
    <property type="match status" value="1"/>
</dbReference>
<dbReference type="OrthoDB" id="6770063at2759"/>
<dbReference type="InterPro" id="IPR020846">
    <property type="entry name" value="MFS_dom"/>
</dbReference>
<proteinExistence type="predicted"/>
<feature type="transmembrane region" description="Helical" evidence="6">
    <location>
        <begin position="478"/>
        <end position="503"/>
    </location>
</feature>
<evidence type="ECO:0000256" key="6">
    <source>
        <dbReference type="SAM" id="Phobius"/>
    </source>
</evidence>
<dbReference type="InterPro" id="IPR011701">
    <property type="entry name" value="MFS"/>
</dbReference>
<accession>A0A8H6HB50</accession>
<evidence type="ECO:0000256" key="4">
    <source>
        <dbReference type="ARBA" id="ARBA00023136"/>
    </source>
</evidence>
<feature type="transmembrane region" description="Helical" evidence="6">
    <location>
        <begin position="379"/>
        <end position="400"/>
    </location>
</feature>
<dbReference type="GO" id="GO:0016020">
    <property type="term" value="C:membrane"/>
    <property type="evidence" value="ECO:0007669"/>
    <property type="project" value="UniProtKB-SubCell"/>
</dbReference>
<gene>
    <name evidence="8" type="ORF">DFP72DRAFT_181505</name>
</gene>
<feature type="compositionally biased region" description="Polar residues" evidence="5">
    <location>
        <begin position="24"/>
        <end position="43"/>
    </location>
</feature>
<keyword evidence="4 6" id="KW-0472">Membrane</keyword>
<reference evidence="8 9" key="1">
    <citation type="submission" date="2020-07" db="EMBL/GenBank/DDBJ databases">
        <title>Comparative genomics of pyrophilous fungi reveals a link between fire events and developmental genes.</title>
        <authorList>
            <consortium name="DOE Joint Genome Institute"/>
            <person name="Steindorff A.S."/>
            <person name="Carver A."/>
            <person name="Calhoun S."/>
            <person name="Stillman K."/>
            <person name="Liu H."/>
            <person name="Lipzen A."/>
            <person name="Pangilinan J."/>
            <person name="Labutti K."/>
            <person name="Bruns T.D."/>
            <person name="Grigoriev I.V."/>
        </authorList>
    </citation>
    <scope>NUCLEOTIDE SEQUENCE [LARGE SCALE GENOMIC DNA]</scope>
    <source>
        <strain evidence="8 9">CBS 144469</strain>
    </source>
</reference>
<feature type="transmembrane region" description="Helical" evidence="6">
    <location>
        <begin position="228"/>
        <end position="249"/>
    </location>
</feature>
<dbReference type="Proteomes" id="UP000521943">
    <property type="component" value="Unassembled WGS sequence"/>
</dbReference>
<dbReference type="SUPFAM" id="SSF103473">
    <property type="entry name" value="MFS general substrate transporter"/>
    <property type="match status" value="1"/>
</dbReference>
<evidence type="ECO:0000256" key="2">
    <source>
        <dbReference type="ARBA" id="ARBA00022692"/>
    </source>
</evidence>
<feature type="transmembrane region" description="Helical" evidence="6">
    <location>
        <begin position="137"/>
        <end position="157"/>
    </location>
</feature>
<keyword evidence="2 6" id="KW-0812">Transmembrane</keyword>
<evidence type="ECO:0000256" key="1">
    <source>
        <dbReference type="ARBA" id="ARBA00004141"/>
    </source>
</evidence>
<dbReference type="PROSITE" id="PS50850">
    <property type="entry name" value="MFS"/>
    <property type="match status" value="1"/>
</dbReference>
<dbReference type="FunFam" id="1.20.1250.20:FF:000011">
    <property type="entry name" value="MFS multidrug transporter, putative"/>
    <property type="match status" value="1"/>
</dbReference>
<name>A0A8H6HB50_9AGAR</name>
<dbReference type="Gene3D" id="1.20.1250.20">
    <property type="entry name" value="MFS general substrate transporter like domains"/>
    <property type="match status" value="1"/>
</dbReference>
<feature type="transmembrane region" description="Helical" evidence="6">
    <location>
        <begin position="421"/>
        <end position="440"/>
    </location>
</feature>
<feature type="transmembrane region" description="Helical" evidence="6">
    <location>
        <begin position="255"/>
        <end position="277"/>
    </location>
</feature>
<comment type="subcellular location">
    <subcellularLocation>
        <location evidence="1">Membrane</location>
        <topology evidence="1">Multi-pass membrane protein</topology>
    </subcellularLocation>
</comment>
<comment type="caution">
    <text evidence="8">The sequence shown here is derived from an EMBL/GenBank/DDBJ whole genome shotgun (WGS) entry which is preliminary data.</text>
</comment>
<dbReference type="EMBL" id="JACGCI010000180">
    <property type="protein sequence ID" value="KAF6742576.1"/>
    <property type="molecule type" value="Genomic_DNA"/>
</dbReference>
<dbReference type="Pfam" id="PF07690">
    <property type="entry name" value="MFS_1"/>
    <property type="match status" value="1"/>
</dbReference>
<feature type="transmembrane region" description="Helical" evidence="6">
    <location>
        <begin position="194"/>
        <end position="216"/>
    </location>
</feature>
<feature type="transmembrane region" description="Helical" evidence="6">
    <location>
        <begin position="100"/>
        <end position="125"/>
    </location>
</feature>
<dbReference type="GO" id="GO:0022857">
    <property type="term" value="F:transmembrane transporter activity"/>
    <property type="evidence" value="ECO:0007669"/>
    <property type="project" value="InterPro"/>
</dbReference>
<evidence type="ECO:0000259" key="7">
    <source>
        <dbReference type="PROSITE" id="PS50850"/>
    </source>
</evidence>
<feature type="transmembrane region" description="Helical" evidence="6">
    <location>
        <begin position="169"/>
        <end position="188"/>
    </location>
</feature>
<feature type="transmembrane region" description="Helical" evidence="6">
    <location>
        <begin position="515"/>
        <end position="535"/>
    </location>
</feature>
<feature type="domain" description="Major facilitator superfamily (MFS) profile" evidence="7">
    <location>
        <begin position="102"/>
        <end position="539"/>
    </location>
</feature>
<feature type="region of interest" description="Disordered" evidence="5">
    <location>
        <begin position="1"/>
        <end position="70"/>
    </location>
</feature>
<evidence type="ECO:0000313" key="9">
    <source>
        <dbReference type="Proteomes" id="UP000521943"/>
    </source>
</evidence>
<feature type="transmembrane region" description="Helical" evidence="6">
    <location>
        <begin position="341"/>
        <end position="367"/>
    </location>
</feature>
<dbReference type="CDD" id="cd17323">
    <property type="entry name" value="MFS_Tpo1_MDR_like"/>
    <property type="match status" value="1"/>
</dbReference>
<sequence length="561" mass="61604">MSAAHTPPESTSRLGRPSAAVANGATNVAQQKEPNSSNTSTVAGSEWTRRDLEGDVEVPPEDRRKPPMERNLEGEEIVWVDWDGPNDPENPKNWPYKRKWAATLIVSAFTFISPVSSSMVAPASAEVARQFGMTNSALIAMTVSVFLLGYTVGPLFLGPLSELYGRSIVIQLSNLFYLAWNIGCGFAQNKNQLIAFRFLAGLGGSAPLAIGGGVMGDVWRPEERGKAIAIYSLAPLLGPVLGPVCGGWIAEKSTWRWVFWATSIVDVAIQTLGLFFLQETFGPVLLDRKAKAIRKRNRADAEKGRAVIYKTVFESKETRSVQEIFGRALFRPFRLFALEPIVQLLGLYMAFIYGVFYLFLTTIPAIFANVYHQSPGIAGLNYIALGIGLTLASQVNARMLDKYYKYFKKRNGGHGEPEFRLPSMIPGTIILPFGLLLSGWCAQHHLHWISTDIGIMFVGAGMILNFQAIQTYLVDSFTLHAASALAAASFLRSLAGFGFPLFAPVMFHKLGYGKGNTILAVVSIVLGCPAPWLFWTYGKRIRMSSSYATAQVHKEPESDLT</sequence>